<dbReference type="OMA" id="SHDPFFG"/>
<accession>A0A0D3C0S6</accession>
<dbReference type="RefSeq" id="XP_013633195.1">
    <property type="nucleotide sequence ID" value="XM_013777741.1"/>
</dbReference>
<reference evidence="2 3" key="1">
    <citation type="journal article" date="2014" name="Genome Biol.">
        <title>Transcriptome and methylome profiling reveals relics of genome dominance in the mesopolyploid Brassica oleracea.</title>
        <authorList>
            <person name="Parkin I.A."/>
            <person name="Koh C."/>
            <person name="Tang H."/>
            <person name="Robinson S.J."/>
            <person name="Kagale S."/>
            <person name="Clarke W.E."/>
            <person name="Town C.D."/>
            <person name="Nixon J."/>
            <person name="Krishnakumar V."/>
            <person name="Bidwell S.L."/>
            <person name="Denoeud F."/>
            <person name="Belcram H."/>
            <person name="Links M.G."/>
            <person name="Just J."/>
            <person name="Clarke C."/>
            <person name="Bender T."/>
            <person name="Huebert T."/>
            <person name="Mason A.S."/>
            <person name="Pires J.C."/>
            <person name="Barker G."/>
            <person name="Moore J."/>
            <person name="Walley P.G."/>
            <person name="Manoli S."/>
            <person name="Batley J."/>
            <person name="Edwards D."/>
            <person name="Nelson M.N."/>
            <person name="Wang X."/>
            <person name="Paterson A.H."/>
            <person name="King G."/>
            <person name="Bancroft I."/>
            <person name="Chalhoub B."/>
            <person name="Sharpe A.G."/>
        </authorList>
    </citation>
    <scope>NUCLEOTIDE SEQUENCE</scope>
    <source>
        <strain evidence="2 3">cv. TO1000</strain>
    </source>
</reference>
<dbReference type="HOGENOM" id="CLU_012390_0_0_1"/>
<organism evidence="2 3">
    <name type="scientific">Brassica oleracea var. oleracea</name>
    <dbReference type="NCBI Taxonomy" id="109376"/>
    <lineage>
        <taxon>Eukaryota</taxon>
        <taxon>Viridiplantae</taxon>
        <taxon>Streptophyta</taxon>
        <taxon>Embryophyta</taxon>
        <taxon>Tracheophyta</taxon>
        <taxon>Spermatophyta</taxon>
        <taxon>Magnoliopsida</taxon>
        <taxon>eudicotyledons</taxon>
        <taxon>Gunneridae</taxon>
        <taxon>Pentapetalae</taxon>
        <taxon>rosids</taxon>
        <taxon>malvids</taxon>
        <taxon>Brassicales</taxon>
        <taxon>Brassicaceae</taxon>
        <taxon>Brassiceae</taxon>
        <taxon>Brassica</taxon>
    </lineage>
</organism>
<dbReference type="Proteomes" id="UP000032141">
    <property type="component" value="Chromosome C4"/>
</dbReference>
<evidence type="ECO:0000256" key="1">
    <source>
        <dbReference type="SAM" id="MobiDB-lite"/>
    </source>
</evidence>
<protein>
    <recommendedName>
        <fullName evidence="4">Myb-like domain-containing protein</fullName>
    </recommendedName>
</protein>
<dbReference type="AlphaFoldDB" id="A0A0D3C0S6"/>
<evidence type="ECO:0000313" key="2">
    <source>
        <dbReference type="EnsemblPlants" id="Bo4g145200.1"/>
    </source>
</evidence>
<evidence type="ECO:0008006" key="4">
    <source>
        <dbReference type="Google" id="ProtNLM"/>
    </source>
</evidence>
<keyword evidence="3" id="KW-1185">Reference proteome</keyword>
<feature type="compositionally biased region" description="Basic residues" evidence="1">
    <location>
        <begin position="144"/>
        <end position="154"/>
    </location>
</feature>
<evidence type="ECO:0000313" key="3">
    <source>
        <dbReference type="Proteomes" id="UP000032141"/>
    </source>
</evidence>
<dbReference type="Gramene" id="Bo4g145200.1">
    <property type="protein sequence ID" value="Bo4g145200.1"/>
    <property type="gene ID" value="Bo4g145200"/>
</dbReference>
<dbReference type="PANTHER" id="PTHR45023">
    <property type="match status" value="1"/>
</dbReference>
<dbReference type="EnsemblPlants" id="Bo4g145200.1">
    <property type="protein sequence ID" value="Bo4g145200.1"/>
    <property type="gene ID" value="Bo4g145200"/>
</dbReference>
<sequence length="210" mass="23799">MNSNPYSHNFVDLLNSQQETVFGFKDDSVELSSSHDPFFGSQATEASNYVEETPVEHRERRIWTPIDDVVLISSWLTQARIRIAAYFAASPKVAGSEHREASHCKQRWQKTNDQVNKFSEAYEAAKHAWKELRNDQKWCEISKSKTHGSANKRRKLDEGAQSSTYHVSEANDGDTDRLPGVKAAKGKGKKMNAEGKALSEFESMWSFLIV</sequence>
<name>A0A0D3C0S6_BRAOL</name>
<feature type="region of interest" description="Disordered" evidence="1">
    <location>
        <begin position="143"/>
        <end position="187"/>
    </location>
</feature>
<dbReference type="KEGG" id="boe:106338861"/>
<dbReference type="PANTHER" id="PTHR45023:SF4">
    <property type="entry name" value="GLYCINE-RICH PROTEIN-RELATED"/>
    <property type="match status" value="1"/>
</dbReference>
<reference evidence="2" key="2">
    <citation type="submission" date="2015-03" db="UniProtKB">
        <authorList>
            <consortium name="EnsemblPlants"/>
        </authorList>
    </citation>
    <scope>IDENTIFICATION</scope>
</reference>
<proteinExistence type="predicted"/>
<dbReference type="GeneID" id="106338861"/>